<dbReference type="EMBL" id="OU895877">
    <property type="protein sequence ID" value="CAG9799323.1"/>
    <property type="molecule type" value="Genomic_DNA"/>
</dbReference>
<keyword evidence="5" id="KW-1185">Reference proteome</keyword>
<reference evidence="4" key="1">
    <citation type="submission" date="2022-01" db="EMBL/GenBank/DDBJ databases">
        <authorList>
            <person name="King R."/>
        </authorList>
    </citation>
    <scope>NUCLEOTIDE SEQUENCE</scope>
</reference>
<organism evidence="4 5">
    <name type="scientific">Chironomus riparius</name>
    <dbReference type="NCBI Taxonomy" id="315576"/>
    <lineage>
        <taxon>Eukaryota</taxon>
        <taxon>Metazoa</taxon>
        <taxon>Ecdysozoa</taxon>
        <taxon>Arthropoda</taxon>
        <taxon>Hexapoda</taxon>
        <taxon>Insecta</taxon>
        <taxon>Pterygota</taxon>
        <taxon>Neoptera</taxon>
        <taxon>Endopterygota</taxon>
        <taxon>Diptera</taxon>
        <taxon>Nematocera</taxon>
        <taxon>Chironomoidea</taxon>
        <taxon>Chironomidae</taxon>
        <taxon>Chironominae</taxon>
        <taxon>Chironomus</taxon>
    </lineage>
</organism>
<protein>
    <recommendedName>
        <fullName evidence="3">CSD domain-containing protein</fullName>
    </recommendedName>
</protein>
<dbReference type="FunFam" id="2.40.50.140:FF:000086">
    <property type="entry name" value="Cold shock domain-containing protein C2"/>
    <property type="match status" value="1"/>
</dbReference>
<dbReference type="InterPro" id="IPR052069">
    <property type="entry name" value="Ca-reg_mRNA-binding_domain"/>
</dbReference>
<dbReference type="InterPro" id="IPR012340">
    <property type="entry name" value="NA-bd_OB-fold"/>
</dbReference>
<gene>
    <name evidence="4" type="ORF">CHIRRI_LOCUS2292</name>
</gene>
<dbReference type="PROSITE" id="PS51857">
    <property type="entry name" value="CSD_2"/>
    <property type="match status" value="1"/>
</dbReference>
<keyword evidence="1" id="KW-0597">Phosphoprotein</keyword>
<evidence type="ECO:0000313" key="4">
    <source>
        <dbReference type="EMBL" id="CAG9799323.1"/>
    </source>
</evidence>
<dbReference type="InterPro" id="IPR002059">
    <property type="entry name" value="CSP_DNA-bd"/>
</dbReference>
<dbReference type="InterPro" id="IPR011129">
    <property type="entry name" value="CSD"/>
</dbReference>
<dbReference type="Pfam" id="PF00313">
    <property type="entry name" value="CSD"/>
    <property type="match status" value="1"/>
</dbReference>
<dbReference type="PROSITE" id="PS00352">
    <property type="entry name" value="CSD_1"/>
    <property type="match status" value="1"/>
</dbReference>
<dbReference type="CDD" id="cd04458">
    <property type="entry name" value="CSP_CDS"/>
    <property type="match status" value="1"/>
</dbReference>
<sequence length="145" mass="16258">MSENQQQADSNLTPKKDFNSPSSPSPSNIHLMPSPIITRRNRTASTCDRAMRNPLIHGTVKSFSRSKGHGFIAPKEGGEDIFVHISDIEGEYIPLAGDEVVYRMCAIPPKFEKCQAIHVQITNLTPEVHTRWESPCFDDGHHLHK</sequence>
<dbReference type="SMART" id="SM00357">
    <property type="entry name" value="CSP"/>
    <property type="match status" value="1"/>
</dbReference>
<proteinExistence type="predicted"/>
<dbReference type="GO" id="GO:0003730">
    <property type="term" value="F:mRNA 3'-UTR binding"/>
    <property type="evidence" value="ECO:0007669"/>
    <property type="project" value="TreeGrafter"/>
</dbReference>
<dbReference type="AlphaFoldDB" id="A0A9N9RLM4"/>
<dbReference type="InterPro" id="IPR019844">
    <property type="entry name" value="CSD_CS"/>
</dbReference>
<name>A0A9N9RLM4_9DIPT</name>
<dbReference type="PANTHER" id="PTHR12962">
    <property type="entry name" value="CALCIUM-REGULATED HEAT STABLE PROTEIN CRHSP-24-RELATED"/>
    <property type="match status" value="1"/>
</dbReference>
<accession>A0A9N9RLM4</accession>
<evidence type="ECO:0000313" key="5">
    <source>
        <dbReference type="Proteomes" id="UP001153620"/>
    </source>
</evidence>
<dbReference type="Gene3D" id="2.40.50.140">
    <property type="entry name" value="Nucleic acid-binding proteins"/>
    <property type="match status" value="1"/>
</dbReference>
<dbReference type="PANTHER" id="PTHR12962:SF1">
    <property type="entry name" value="COLD SHOCK DOMAIN-CONTAINING PROTEIN CG9705"/>
    <property type="match status" value="1"/>
</dbReference>
<evidence type="ECO:0000256" key="2">
    <source>
        <dbReference type="SAM" id="MobiDB-lite"/>
    </source>
</evidence>
<feature type="compositionally biased region" description="Polar residues" evidence="2">
    <location>
        <begin position="1"/>
        <end position="13"/>
    </location>
</feature>
<feature type="region of interest" description="Disordered" evidence="2">
    <location>
        <begin position="1"/>
        <end position="35"/>
    </location>
</feature>
<evidence type="ECO:0000259" key="3">
    <source>
        <dbReference type="PROSITE" id="PS51857"/>
    </source>
</evidence>
<reference evidence="4" key="2">
    <citation type="submission" date="2022-10" db="EMBL/GenBank/DDBJ databases">
        <authorList>
            <consortium name="ENA_rothamsted_submissions"/>
            <consortium name="culmorum"/>
            <person name="King R."/>
        </authorList>
    </citation>
    <scope>NUCLEOTIDE SEQUENCE</scope>
</reference>
<dbReference type="GO" id="GO:0005737">
    <property type="term" value="C:cytoplasm"/>
    <property type="evidence" value="ECO:0007669"/>
    <property type="project" value="TreeGrafter"/>
</dbReference>
<dbReference type="Proteomes" id="UP001153620">
    <property type="component" value="Chromosome 1"/>
</dbReference>
<dbReference type="SUPFAM" id="SSF50249">
    <property type="entry name" value="Nucleic acid-binding proteins"/>
    <property type="match status" value="1"/>
</dbReference>
<dbReference type="GO" id="GO:0043488">
    <property type="term" value="P:regulation of mRNA stability"/>
    <property type="evidence" value="ECO:0007669"/>
    <property type="project" value="TreeGrafter"/>
</dbReference>
<feature type="domain" description="CSD" evidence="3">
    <location>
        <begin position="55"/>
        <end position="121"/>
    </location>
</feature>
<evidence type="ECO:0000256" key="1">
    <source>
        <dbReference type="ARBA" id="ARBA00022553"/>
    </source>
</evidence>
<dbReference type="OrthoDB" id="448492at2759"/>